<organism evidence="2 3">
    <name type="scientific">Plutella xylostella</name>
    <name type="common">Diamondback moth</name>
    <name type="synonym">Plutella maculipennis</name>
    <dbReference type="NCBI Taxonomy" id="51655"/>
    <lineage>
        <taxon>Eukaryota</taxon>
        <taxon>Metazoa</taxon>
        <taxon>Ecdysozoa</taxon>
        <taxon>Arthropoda</taxon>
        <taxon>Hexapoda</taxon>
        <taxon>Insecta</taxon>
        <taxon>Pterygota</taxon>
        <taxon>Neoptera</taxon>
        <taxon>Endopterygota</taxon>
        <taxon>Lepidoptera</taxon>
        <taxon>Glossata</taxon>
        <taxon>Ditrysia</taxon>
        <taxon>Yponomeutoidea</taxon>
        <taxon>Plutellidae</taxon>
        <taxon>Plutella</taxon>
    </lineage>
</organism>
<feature type="transmembrane region" description="Helical" evidence="1">
    <location>
        <begin position="6"/>
        <end position="22"/>
    </location>
</feature>
<name>A0A8S4F074_PLUXY</name>
<keyword evidence="1" id="KW-0472">Membrane</keyword>
<proteinExistence type="predicted"/>
<comment type="caution">
    <text evidence="2">The sequence shown here is derived from an EMBL/GenBank/DDBJ whole genome shotgun (WGS) entry which is preliminary data.</text>
</comment>
<dbReference type="EMBL" id="CAJHNJ030000023">
    <property type="protein sequence ID" value="CAG9120218.1"/>
    <property type="molecule type" value="Genomic_DNA"/>
</dbReference>
<reference evidence="2" key="1">
    <citation type="submission" date="2020-11" db="EMBL/GenBank/DDBJ databases">
        <authorList>
            <person name="Whiteford S."/>
        </authorList>
    </citation>
    <scope>NUCLEOTIDE SEQUENCE</scope>
</reference>
<dbReference type="AlphaFoldDB" id="A0A8S4F074"/>
<keyword evidence="1" id="KW-1133">Transmembrane helix</keyword>
<sequence length="101" mass="11505">MALYIILFGISIFMIALVIAIIQKTFSHWKTAHKTESMAIAKKYAVERPTVSMIIYSEKCWIRKKNFPQSAVKYDVINIKEEDMGEEGVSSVVTEINSKSD</sequence>
<keyword evidence="1" id="KW-0812">Transmembrane</keyword>
<keyword evidence="3" id="KW-1185">Reference proteome</keyword>
<evidence type="ECO:0000256" key="1">
    <source>
        <dbReference type="SAM" id="Phobius"/>
    </source>
</evidence>
<dbReference type="Proteomes" id="UP000653454">
    <property type="component" value="Unassembled WGS sequence"/>
</dbReference>
<evidence type="ECO:0000313" key="3">
    <source>
        <dbReference type="Proteomes" id="UP000653454"/>
    </source>
</evidence>
<accession>A0A8S4F074</accession>
<evidence type="ECO:0000313" key="2">
    <source>
        <dbReference type="EMBL" id="CAG9120218.1"/>
    </source>
</evidence>
<protein>
    <submittedName>
        <fullName evidence="2">(diamondback moth) hypothetical protein</fullName>
    </submittedName>
</protein>
<gene>
    <name evidence="2" type="ORF">PLXY2_LOCUS7058</name>
</gene>